<keyword evidence="6" id="KW-0256">Endoplasmic reticulum</keyword>
<evidence type="ECO:0000256" key="7">
    <source>
        <dbReference type="ARBA" id="ARBA00022927"/>
    </source>
</evidence>
<accession>A0A1B0CCZ8</accession>
<evidence type="ECO:0000256" key="10">
    <source>
        <dbReference type="ARBA" id="ARBA00023136"/>
    </source>
</evidence>
<keyword evidence="14" id="KW-1185">Reference proteome</keyword>
<evidence type="ECO:0000256" key="3">
    <source>
        <dbReference type="ARBA" id="ARBA00021257"/>
    </source>
</evidence>
<evidence type="ECO:0000256" key="12">
    <source>
        <dbReference type="SAM" id="Phobius"/>
    </source>
</evidence>
<reference evidence="13" key="1">
    <citation type="submission" date="2020-05" db="UniProtKB">
        <authorList>
            <consortium name="EnsemblMetazoa"/>
        </authorList>
    </citation>
    <scope>IDENTIFICATION</scope>
    <source>
        <strain evidence="13">Jacobina</strain>
    </source>
</reference>
<dbReference type="InterPro" id="IPR004728">
    <property type="entry name" value="Sec62"/>
</dbReference>
<evidence type="ECO:0000256" key="2">
    <source>
        <dbReference type="ARBA" id="ARBA00010604"/>
    </source>
</evidence>
<keyword evidence="4" id="KW-0813">Transport</keyword>
<feature type="region of interest" description="Disordered" evidence="11">
    <location>
        <begin position="125"/>
        <end position="181"/>
    </location>
</feature>
<feature type="compositionally biased region" description="Low complexity" evidence="11">
    <location>
        <begin position="345"/>
        <end position="359"/>
    </location>
</feature>
<evidence type="ECO:0000256" key="4">
    <source>
        <dbReference type="ARBA" id="ARBA00022448"/>
    </source>
</evidence>
<evidence type="ECO:0000256" key="9">
    <source>
        <dbReference type="ARBA" id="ARBA00023010"/>
    </source>
</evidence>
<dbReference type="VEuPathDB" id="VectorBase:LLOJ002218"/>
<feature type="region of interest" description="Disordered" evidence="11">
    <location>
        <begin position="318"/>
        <end position="401"/>
    </location>
</feature>
<sequence>MWRNVNEKEEEEKFSQMDKKRVKTKRRKDEYTGPGGVEEVIDKPPSEEYSVAKWLRRNVPTKKTKCLNHNVEYFTASKALDALMESKFAKGSSPLMPTREAAIELLDSMLVHKFFHRAKKLPVTDEELRGRKKGDDKKKPPADGEKKERREATKEAEKGTDAESSHVEGAKPERVDKEKKKRKIRLDMHPEQVFVDGSEAYVWIYDPIPLHYWLFGALMVVFVIVMCLFPLWPTPLRLSVYYLSIAAAGFLVFILGLAVLRFIVFCLVWVATGSKHHFWLFPNLTEDVGFLASFWPIYKHEYKGIEEEKCKKCKKHKEKHSDDEDDGGCPHVKPKKPEKEVEDTQPAAEAPKEAQAPAQGTDEGEKRKSSLTPSESESESSQRSSTGKDFEIVDSNDLSPE</sequence>
<evidence type="ECO:0000313" key="13">
    <source>
        <dbReference type="EnsemblMetazoa" id="LLOJ002218-PA"/>
    </source>
</evidence>
<dbReference type="Proteomes" id="UP000092461">
    <property type="component" value="Unassembled WGS sequence"/>
</dbReference>
<feature type="compositionally biased region" description="Basic and acidic residues" evidence="11">
    <location>
        <begin position="125"/>
        <end position="178"/>
    </location>
</feature>
<keyword evidence="8 12" id="KW-1133">Transmembrane helix</keyword>
<comment type="subcellular location">
    <subcellularLocation>
        <location evidence="1">Endoplasmic reticulum membrane</location>
        <topology evidence="1">Multi-pass membrane protein</topology>
    </subcellularLocation>
</comment>
<feature type="region of interest" description="Disordered" evidence="11">
    <location>
        <begin position="1"/>
        <end position="42"/>
    </location>
</feature>
<dbReference type="Pfam" id="PF03839">
    <property type="entry name" value="Sec62"/>
    <property type="match status" value="1"/>
</dbReference>
<feature type="compositionally biased region" description="Basic and acidic residues" evidence="11">
    <location>
        <begin position="1"/>
        <end position="19"/>
    </location>
</feature>
<keyword evidence="7" id="KW-0653">Protein transport</keyword>
<dbReference type="GO" id="GO:0031204">
    <property type="term" value="P:post-translational protein targeting to membrane, translocation"/>
    <property type="evidence" value="ECO:0007669"/>
    <property type="project" value="TreeGrafter"/>
</dbReference>
<dbReference type="PANTHER" id="PTHR12443:SF9">
    <property type="entry name" value="TRANSLOCATION PROTEIN SEC62"/>
    <property type="match status" value="1"/>
</dbReference>
<comment type="similarity">
    <text evidence="2">Belongs to the SEC62 family.</text>
</comment>
<organism evidence="13 14">
    <name type="scientific">Lutzomyia longipalpis</name>
    <name type="common">Sand fly</name>
    <dbReference type="NCBI Taxonomy" id="7200"/>
    <lineage>
        <taxon>Eukaryota</taxon>
        <taxon>Metazoa</taxon>
        <taxon>Ecdysozoa</taxon>
        <taxon>Arthropoda</taxon>
        <taxon>Hexapoda</taxon>
        <taxon>Insecta</taxon>
        <taxon>Pterygota</taxon>
        <taxon>Neoptera</taxon>
        <taxon>Endopterygota</taxon>
        <taxon>Diptera</taxon>
        <taxon>Nematocera</taxon>
        <taxon>Psychodoidea</taxon>
        <taxon>Psychodidae</taxon>
        <taxon>Lutzomyia</taxon>
        <taxon>Lutzomyia</taxon>
    </lineage>
</organism>
<feature type="compositionally biased region" description="Low complexity" evidence="11">
    <location>
        <begin position="370"/>
        <end position="385"/>
    </location>
</feature>
<dbReference type="PANTHER" id="PTHR12443">
    <property type="entry name" value="TRANSLOCATION PROTEIN SEC62"/>
    <property type="match status" value="1"/>
</dbReference>
<feature type="transmembrane region" description="Helical" evidence="12">
    <location>
        <begin position="212"/>
        <end position="232"/>
    </location>
</feature>
<keyword evidence="10 12" id="KW-0472">Membrane</keyword>
<keyword evidence="5 12" id="KW-0812">Transmembrane</keyword>
<evidence type="ECO:0000256" key="5">
    <source>
        <dbReference type="ARBA" id="ARBA00022692"/>
    </source>
</evidence>
<evidence type="ECO:0000256" key="11">
    <source>
        <dbReference type="SAM" id="MobiDB-lite"/>
    </source>
</evidence>
<dbReference type="AlphaFoldDB" id="A0A1B0CCZ8"/>
<evidence type="ECO:0000256" key="8">
    <source>
        <dbReference type="ARBA" id="ARBA00022989"/>
    </source>
</evidence>
<evidence type="ECO:0000313" key="14">
    <source>
        <dbReference type="Proteomes" id="UP000092461"/>
    </source>
</evidence>
<keyword evidence="9" id="KW-0811">Translocation</keyword>
<dbReference type="EMBL" id="AJWK01007271">
    <property type="status" value="NOT_ANNOTATED_CDS"/>
    <property type="molecule type" value="Genomic_DNA"/>
</dbReference>
<evidence type="ECO:0000256" key="1">
    <source>
        <dbReference type="ARBA" id="ARBA00004477"/>
    </source>
</evidence>
<feature type="transmembrane region" description="Helical" evidence="12">
    <location>
        <begin position="238"/>
        <end position="271"/>
    </location>
</feature>
<protein>
    <recommendedName>
        <fullName evidence="3">Translocation protein SEC62</fullName>
    </recommendedName>
</protein>
<proteinExistence type="inferred from homology"/>
<name>A0A1B0CCZ8_LUTLO</name>
<evidence type="ECO:0000256" key="6">
    <source>
        <dbReference type="ARBA" id="ARBA00022824"/>
    </source>
</evidence>
<dbReference type="EnsemblMetazoa" id="LLOJ002218-RA">
    <property type="protein sequence ID" value="LLOJ002218-PA"/>
    <property type="gene ID" value="LLOJ002218"/>
</dbReference>
<dbReference type="VEuPathDB" id="VectorBase:LLONM1_010073"/>
<dbReference type="GO" id="GO:0005789">
    <property type="term" value="C:endoplasmic reticulum membrane"/>
    <property type="evidence" value="ECO:0007669"/>
    <property type="project" value="UniProtKB-SubCell"/>
</dbReference>